<dbReference type="GO" id="GO:0003682">
    <property type="term" value="F:chromatin binding"/>
    <property type="evidence" value="ECO:0007669"/>
    <property type="project" value="TreeGrafter"/>
</dbReference>
<feature type="non-terminal residue" evidence="6">
    <location>
        <position position="328"/>
    </location>
</feature>
<dbReference type="AlphaFoldDB" id="A0A8J7T9V5"/>
<dbReference type="Proteomes" id="UP000736164">
    <property type="component" value="Unassembled WGS sequence"/>
</dbReference>
<reference evidence="6" key="1">
    <citation type="journal article" date="2021" name="Cell">
        <title>Tracing the genetic footprints of vertebrate landing in non-teleost ray-finned fishes.</title>
        <authorList>
            <person name="Bi X."/>
            <person name="Wang K."/>
            <person name="Yang L."/>
            <person name="Pan H."/>
            <person name="Jiang H."/>
            <person name="Wei Q."/>
            <person name="Fang M."/>
            <person name="Yu H."/>
            <person name="Zhu C."/>
            <person name="Cai Y."/>
            <person name="He Y."/>
            <person name="Gan X."/>
            <person name="Zeng H."/>
            <person name="Yu D."/>
            <person name="Zhu Y."/>
            <person name="Jiang H."/>
            <person name="Qiu Q."/>
            <person name="Yang H."/>
            <person name="Zhang Y.E."/>
            <person name="Wang W."/>
            <person name="Zhu M."/>
            <person name="He S."/>
            <person name="Zhang G."/>
        </authorList>
    </citation>
    <scope>NUCLEOTIDE SEQUENCE</scope>
    <source>
        <strain evidence="6">Allg_001</strain>
    </source>
</reference>
<sequence>LKNKNTHCDRVGKLYRGCRISANVSSIPTKYQTVVICNTERKGFSSQTKRFLSESNQNENPGPGSYISHKPAEPHSSSFSKKGTGSFASRTARVPRNGHRPTPAPNAYTLQSTLLERHTFNLGSSSMFQQPIAVKLEDVKSSTPAPNQYNVGIEKSTTVSAKSVFLSKTQREFAPPGDLKVPSPCHYRVNDSLTKESPKVPVSCFRSTSERIQATVPAQVPGPGAYSPYEAPGPVKKTIFPKRHYLCISAPPIPVPKTPPPPGPGHYEVVNYEGAPRHYMSSAVFLSNTSRWTADNHSKDLPGPGLYHPEKPTKQSFLYNFSNKWIPA</sequence>
<proteinExistence type="predicted"/>
<evidence type="ECO:0000256" key="1">
    <source>
        <dbReference type="ARBA" id="ARBA00004123"/>
    </source>
</evidence>
<dbReference type="GO" id="GO:0001940">
    <property type="term" value="C:male pronucleus"/>
    <property type="evidence" value="ECO:0007669"/>
    <property type="project" value="TreeGrafter"/>
</dbReference>
<keyword evidence="4" id="KW-0539">Nucleus</keyword>
<dbReference type="EMBL" id="JAAWVO010019108">
    <property type="protein sequence ID" value="MBN3315041.1"/>
    <property type="molecule type" value="Genomic_DNA"/>
</dbReference>
<evidence type="ECO:0000256" key="3">
    <source>
        <dbReference type="ARBA" id="ARBA00022490"/>
    </source>
</evidence>
<keyword evidence="7" id="KW-1185">Reference proteome</keyword>
<evidence type="ECO:0000256" key="4">
    <source>
        <dbReference type="ARBA" id="ARBA00023242"/>
    </source>
</evidence>
<comment type="caution">
    <text evidence="6">The sequence shown here is derived from an EMBL/GenBank/DDBJ whole genome shotgun (WGS) entry which is preliminary data.</text>
</comment>
<feature type="non-terminal residue" evidence="6">
    <location>
        <position position="1"/>
    </location>
</feature>
<evidence type="ECO:0000256" key="2">
    <source>
        <dbReference type="ARBA" id="ARBA00004496"/>
    </source>
</evidence>
<feature type="region of interest" description="Disordered" evidence="5">
    <location>
        <begin position="46"/>
        <end position="107"/>
    </location>
</feature>
<dbReference type="GO" id="GO:0042585">
    <property type="term" value="C:germinal vesicle"/>
    <property type="evidence" value="ECO:0007669"/>
    <property type="project" value="TreeGrafter"/>
</dbReference>
<evidence type="ECO:0000256" key="5">
    <source>
        <dbReference type="SAM" id="MobiDB-lite"/>
    </source>
</evidence>
<feature type="compositionally biased region" description="Polar residues" evidence="5">
    <location>
        <begin position="46"/>
        <end position="60"/>
    </location>
</feature>
<dbReference type="Pfam" id="PF07004">
    <property type="entry name" value="SHIPPO-rpt"/>
    <property type="match status" value="3"/>
</dbReference>
<organism evidence="6 7">
    <name type="scientific">Atractosteus spatula</name>
    <name type="common">Alligator gar</name>
    <name type="synonym">Lepisosteus spatula</name>
    <dbReference type="NCBI Taxonomy" id="7917"/>
    <lineage>
        <taxon>Eukaryota</taxon>
        <taxon>Metazoa</taxon>
        <taxon>Chordata</taxon>
        <taxon>Craniata</taxon>
        <taxon>Vertebrata</taxon>
        <taxon>Euteleostomi</taxon>
        <taxon>Actinopterygii</taxon>
        <taxon>Neopterygii</taxon>
        <taxon>Holostei</taxon>
        <taxon>Semionotiformes</taxon>
        <taxon>Lepisosteidae</taxon>
        <taxon>Atractosteus</taxon>
    </lineage>
</organism>
<name>A0A8J7T9V5_ATRSP</name>
<dbReference type="GO" id="GO:0005737">
    <property type="term" value="C:cytoplasm"/>
    <property type="evidence" value="ECO:0007669"/>
    <property type="project" value="UniProtKB-SubCell"/>
</dbReference>
<keyword evidence="3" id="KW-0963">Cytoplasm</keyword>
<dbReference type="GO" id="GO:0001939">
    <property type="term" value="C:female pronucleus"/>
    <property type="evidence" value="ECO:0007669"/>
    <property type="project" value="TreeGrafter"/>
</dbReference>
<dbReference type="InterPro" id="IPR010736">
    <property type="entry name" value="SHIPPO-rpt"/>
</dbReference>
<protein>
    <submittedName>
        <fullName evidence="6">STPG1 protein</fullName>
    </submittedName>
</protein>
<comment type="subcellular location">
    <subcellularLocation>
        <location evidence="2">Cytoplasm</location>
    </subcellularLocation>
    <subcellularLocation>
        <location evidence="1">Nucleus</location>
    </subcellularLocation>
</comment>
<gene>
    <name evidence="6" type="primary">Stpg1</name>
    <name evidence="6" type="ORF">GTO95_0008154</name>
</gene>
<evidence type="ECO:0000313" key="7">
    <source>
        <dbReference type="Proteomes" id="UP000736164"/>
    </source>
</evidence>
<accession>A0A8J7T9V5</accession>
<evidence type="ECO:0000313" key="6">
    <source>
        <dbReference type="EMBL" id="MBN3315041.1"/>
    </source>
</evidence>
<dbReference type="PANTHER" id="PTHR35678:SF1">
    <property type="entry name" value="PROTEIN STPG4"/>
    <property type="match status" value="1"/>
</dbReference>
<dbReference type="PANTHER" id="PTHR35678">
    <property type="entry name" value="PROTEIN STPG4"/>
    <property type="match status" value="1"/>
</dbReference>
<dbReference type="GO" id="GO:0042393">
    <property type="term" value="F:histone binding"/>
    <property type="evidence" value="ECO:0007669"/>
    <property type="project" value="TreeGrafter"/>
</dbReference>
<dbReference type="GO" id="GO:0044727">
    <property type="term" value="P:epigenetic programing of male pronucleus"/>
    <property type="evidence" value="ECO:0007669"/>
    <property type="project" value="TreeGrafter"/>
</dbReference>
<feature type="compositionally biased region" description="Low complexity" evidence="5">
    <location>
        <begin position="76"/>
        <end position="89"/>
    </location>
</feature>